<evidence type="ECO:0000256" key="3">
    <source>
        <dbReference type="ARBA" id="ARBA00022989"/>
    </source>
</evidence>
<dbReference type="PROSITE" id="PS52015">
    <property type="entry name" value="TONB_CTD"/>
    <property type="match status" value="1"/>
</dbReference>
<dbReference type="GO" id="GO:0016020">
    <property type="term" value="C:membrane"/>
    <property type="evidence" value="ECO:0007669"/>
    <property type="project" value="UniProtKB-SubCell"/>
</dbReference>
<sequence>MSVSLIARLLPLAALLAACAAPEPQAAAPGGPAAAEAVAESPEEALRLWSRAASDRIGEFRHDPRDMTAPEASRGYPAGSVAVRFTIDRVGRVMAPEVAKGSGQAQLDGAALIMVVAAQPLPPPPASVLENGRATVVVPVHFSARRAPPQPTMMGPR</sequence>
<dbReference type="SUPFAM" id="SSF74653">
    <property type="entry name" value="TolA/TonB C-terminal domain"/>
    <property type="match status" value="1"/>
</dbReference>
<dbReference type="RefSeq" id="WP_076960596.1">
    <property type="nucleotide sequence ID" value="NZ_MLCO01000466.1"/>
</dbReference>
<organism evidence="7 8">
    <name type="scientific">Teichococcus deserti</name>
    <dbReference type="NCBI Taxonomy" id="1817963"/>
    <lineage>
        <taxon>Bacteria</taxon>
        <taxon>Pseudomonadati</taxon>
        <taxon>Pseudomonadota</taxon>
        <taxon>Alphaproteobacteria</taxon>
        <taxon>Acetobacterales</taxon>
        <taxon>Roseomonadaceae</taxon>
        <taxon>Roseomonas</taxon>
    </lineage>
</organism>
<feature type="signal peptide" evidence="5">
    <location>
        <begin position="1"/>
        <end position="20"/>
    </location>
</feature>
<evidence type="ECO:0000256" key="5">
    <source>
        <dbReference type="SAM" id="SignalP"/>
    </source>
</evidence>
<accession>A0A1V2GUC6</accession>
<keyword evidence="5" id="KW-0732">Signal</keyword>
<dbReference type="OrthoDB" id="8481221at2"/>
<dbReference type="NCBIfam" id="TIGR01352">
    <property type="entry name" value="tonB_Cterm"/>
    <property type="match status" value="1"/>
</dbReference>
<evidence type="ECO:0000313" key="8">
    <source>
        <dbReference type="Proteomes" id="UP000188879"/>
    </source>
</evidence>
<dbReference type="EMBL" id="MLCO01000466">
    <property type="protein sequence ID" value="ONG43707.1"/>
    <property type="molecule type" value="Genomic_DNA"/>
</dbReference>
<keyword evidence="8" id="KW-1185">Reference proteome</keyword>
<comment type="caution">
    <text evidence="7">The sequence shown here is derived from an EMBL/GenBank/DDBJ whole genome shotgun (WGS) entry which is preliminary data.</text>
</comment>
<evidence type="ECO:0000256" key="2">
    <source>
        <dbReference type="ARBA" id="ARBA00022692"/>
    </source>
</evidence>
<comment type="subcellular location">
    <subcellularLocation>
        <location evidence="1">Membrane</location>
        <topology evidence="1">Single-pass membrane protein</topology>
    </subcellularLocation>
</comment>
<keyword evidence="3" id="KW-1133">Transmembrane helix</keyword>
<gene>
    <name evidence="7" type="ORF">BKE38_28710</name>
</gene>
<dbReference type="Proteomes" id="UP000188879">
    <property type="component" value="Unassembled WGS sequence"/>
</dbReference>
<dbReference type="GO" id="GO:0055085">
    <property type="term" value="P:transmembrane transport"/>
    <property type="evidence" value="ECO:0007669"/>
    <property type="project" value="InterPro"/>
</dbReference>
<feature type="chain" id="PRO_5013205790" description="TonB C-terminal domain-containing protein" evidence="5">
    <location>
        <begin position="21"/>
        <end position="157"/>
    </location>
</feature>
<evidence type="ECO:0000256" key="4">
    <source>
        <dbReference type="ARBA" id="ARBA00023136"/>
    </source>
</evidence>
<keyword evidence="4" id="KW-0472">Membrane</keyword>
<dbReference type="Gene3D" id="3.30.1150.10">
    <property type="match status" value="1"/>
</dbReference>
<evidence type="ECO:0000313" key="7">
    <source>
        <dbReference type="EMBL" id="ONG43707.1"/>
    </source>
</evidence>
<keyword evidence="2" id="KW-0812">Transmembrane</keyword>
<dbReference type="AlphaFoldDB" id="A0A1V2GUC6"/>
<proteinExistence type="predicted"/>
<feature type="domain" description="TonB C-terminal" evidence="6">
    <location>
        <begin position="53"/>
        <end position="151"/>
    </location>
</feature>
<protein>
    <recommendedName>
        <fullName evidence="6">TonB C-terminal domain-containing protein</fullName>
    </recommendedName>
</protein>
<name>A0A1V2GUC6_9PROT</name>
<reference evidence="7 8" key="1">
    <citation type="submission" date="2016-10" db="EMBL/GenBank/DDBJ databases">
        <title>Draft Genome sequence of Roseomonas sp. strain M3.</title>
        <authorList>
            <person name="Subhash Y."/>
            <person name="Lee S."/>
        </authorList>
    </citation>
    <scope>NUCLEOTIDE SEQUENCE [LARGE SCALE GENOMIC DNA]</scope>
    <source>
        <strain evidence="7 8">M3</strain>
    </source>
</reference>
<evidence type="ECO:0000256" key="1">
    <source>
        <dbReference type="ARBA" id="ARBA00004167"/>
    </source>
</evidence>
<evidence type="ECO:0000259" key="6">
    <source>
        <dbReference type="PROSITE" id="PS52015"/>
    </source>
</evidence>
<dbReference type="InterPro" id="IPR037682">
    <property type="entry name" value="TonB_C"/>
</dbReference>
<dbReference type="InterPro" id="IPR006260">
    <property type="entry name" value="TonB/TolA_C"/>
</dbReference>
<dbReference type="Pfam" id="PF03544">
    <property type="entry name" value="TonB_C"/>
    <property type="match status" value="1"/>
</dbReference>